<evidence type="ECO:0000256" key="1">
    <source>
        <dbReference type="SAM" id="Phobius"/>
    </source>
</evidence>
<keyword evidence="1" id="KW-0472">Membrane</keyword>
<reference evidence="2 3" key="1">
    <citation type="journal article" date="2008" name="Science">
        <title>The Physcomitrella genome reveals evolutionary insights into the conquest of land by plants.</title>
        <authorList>
            <person name="Rensing S."/>
            <person name="Lang D."/>
            <person name="Zimmer A."/>
            <person name="Terry A."/>
            <person name="Salamov A."/>
            <person name="Shapiro H."/>
            <person name="Nishiyama T."/>
            <person name="Perroud P.-F."/>
            <person name="Lindquist E."/>
            <person name="Kamisugi Y."/>
            <person name="Tanahashi T."/>
            <person name="Sakakibara K."/>
            <person name="Fujita T."/>
            <person name="Oishi K."/>
            <person name="Shin-I T."/>
            <person name="Kuroki Y."/>
            <person name="Toyoda A."/>
            <person name="Suzuki Y."/>
            <person name="Hashimoto A."/>
            <person name="Yamaguchi K."/>
            <person name="Sugano A."/>
            <person name="Kohara Y."/>
            <person name="Fujiyama A."/>
            <person name="Anterola A."/>
            <person name="Aoki S."/>
            <person name="Ashton N."/>
            <person name="Barbazuk W.B."/>
            <person name="Barker E."/>
            <person name="Bennetzen J."/>
            <person name="Bezanilla M."/>
            <person name="Blankenship R."/>
            <person name="Cho S.H."/>
            <person name="Dutcher S."/>
            <person name="Estelle M."/>
            <person name="Fawcett J.A."/>
            <person name="Gundlach H."/>
            <person name="Hanada K."/>
            <person name="Heyl A."/>
            <person name="Hicks K.A."/>
            <person name="Hugh J."/>
            <person name="Lohr M."/>
            <person name="Mayer K."/>
            <person name="Melkozernov A."/>
            <person name="Murata T."/>
            <person name="Nelson D."/>
            <person name="Pils B."/>
            <person name="Prigge M."/>
            <person name="Reiss B."/>
            <person name="Renner T."/>
            <person name="Rombauts S."/>
            <person name="Rushton P."/>
            <person name="Sanderfoot A."/>
            <person name="Schween G."/>
            <person name="Shiu S.-H."/>
            <person name="Stueber K."/>
            <person name="Theodoulou F.L."/>
            <person name="Tu H."/>
            <person name="Van de Peer Y."/>
            <person name="Verrier P.J."/>
            <person name="Waters E."/>
            <person name="Wood A."/>
            <person name="Yang L."/>
            <person name="Cove D."/>
            <person name="Cuming A."/>
            <person name="Hasebe M."/>
            <person name="Lucas S."/>
            <person name="Mishler D.B."/>
            <person name="Reski R."/>
            <person name="Grigoriev I."/>
            <person name="Quatrano R.S."/>
            <person name="Boore J.L."/>
        </authorList>
    </citation>
    <scope>NUCLEOTIDE SEQUENCE [LARGE SCALE GENOMIC DNA]</scope>
    <source>
        <strain evidence="2 3">cv. Gransden 2004</strain>
    </source>
</reference>
<reference evidence="2 3" key="2">
    <citation type="journal article" date="2018" name="Plant J.">
        <title>The Physcomitrella patens chromosome-scale assembly reveals moss genome structure and evolution.</title>
        <authorList>
            <person name="Lang D."/>
            <person name="Ullrich K.K."/>
            <person name="Murat F."/>
            <person name="Fuchs J."/>
            <person name="Jenkins J."/>
            <person name="Haas F.B."/>
            <person name="Piednoel M."/>
            <person name="Gundlach H."/>
            <person name="Van Bel M."/>
            <person name="Meyberg R."/>
            <person name="Vives C."/>
            <person name="Morata J."/>
            <person name="Symeonidi A."/>
            <person name="Hiss M."/>
            <person name="Muchero W."/>
            <person name="Kamisugi Y."/>
            <person name="Saleh O."/>
            <person name="Blanc G."/>
            <person name="Decker E.L."/>
            <person name="van Gessel N."/>
            <person name="Grimwood J."/>
            <person name="Hayes R.D."/>
            <person name="Graham S.W."/>
            <person name="Gunter L.E."/>
            <person name="McDaniel S.F."/>
            <person name="Hoernstein S.N.W."/>
            <person name="Larsson A."/>
            <person name="Li F.W."/>
            <person name="Perroud P.F."/>
            <person name="Phillips J."/>
            <person name="Ranjan P."/>
            <person name="Rokshar D.S."/>
            <person name="Rothfels C.J."/>
            <person name="Schneider L."/>
            <person name="Shu S."/>
            <person name="Stevenson D.W."/>
            <person name="Thummler F."/>
            <person name="Tillich M."/>
            <person name="Villarreal Aguilar J.C."/>
            <person name="Widiez T."/>
            <person name="Wong G.K."/>
            <person name="Wymore A."/>
            <person name="Zhang Y."/>
            <person name="Zimmer A.D."/>
            <person name="Quatrano R.S."/>
            <person name="Mayer K.F.X."/>
            <person name="Goodstein D."/>
            <person name="Casacuberta J.M."/>
            <person name="Vandepoele K."/>
            <person name="Reski R."/>
            <person name="Cuming A.C."/>
            <person name="Tuskan G.A."/>
            <person name="Maumus F."/>
            <person name="Salse J."/>
            <person name="Schmutz J."/>
            <person name="Rensing S.A."/>
        </authorList>
    </citation>
    <scope>NUCLEOTIDE SEQUENCE [LARGE SCALE GENOMIC DNA]</scope>
    <source>
        <strain evidence="2 3">cv. Gransden 2004</strain>
    </source>
</reference>
<proteinExistence type="predicted"/>
<dbReference type="Proteomes" id="UP000006727">
    <property type="component" value="Chromosome 21"/>
</dbReference>
<keyword evidence="3" id="KW-1185">Reference proteome</keyword>
<evidence type="ECO:0000313" key="2">
    <source>
        <dbReference type="EnsemblPlants" id="Pp3c21_12760V3.3"/>
    </source>
</evidence>
<dbReference type="Gramene" id="Pp3c21_12760V3.3">
    <property type="protein sequence ID" value="Pp3c21_12760V3.3"/>
    <property type="gene ID" value="Pp3c21_12760"/>
</dbReference>
<name>A0A7I4CAR6_PHYPA</name>
<reference evidence="2" key="3">
    <citation type="submission" date="2020-12" db="UniProtKB">
        <authorList>
            <consortium name="EnsemblPlants"/>
        </authorList>
    </citation>
    <scope>IDENTIFICATION</scope>
</reference>
<feature type="transmembrane region" description="Helical" evidence="1">
    <location>
        <begin position="15"/>
        <end position="36"/>
    </location>
</feature>
<sequence length="47" mass="5457">MALFKWFSVRFNLHVLLNCGCIIVALQHCVVLQCLLHQFVFFSSGSW</sequence>
<keyword evidence="1" id="KW-1133">Transmembrane helix</keyword>
<dbReference type="EMBL" id="ABEU02000021">
    <property type="status" value="NOT_ANNOTATED_CDS"/>
    <property type="molecule type" value="Genomic_DNA"/>
</dbReference>
<dbReference type="EnsemblPlants" id="Pp3c21_12760V3.3">
    <property type="protein sequence ID" value="Pp3c21_12760V3.3"/>
    <property type="gene ID" value="Pp3c21_12760"/>
</dbReference>
<dbReference type="AlphaFoldDB" id="A0A7I4CAR6"/>
<evidence type="ECO:0000313" key="3">
    <source>
        <dbReference type="Proteomes" id="UP000006727"/>
    </source>
</evidence>
<keyword evidence="1" id="KW-0812">Transmembrane</keyword>
<protein>
    <submittedName>
        <fullName evidence="2">Uncharacterized protein</fullName>
    </submittedName>
</protein>
<organism evidence="2 3">
    <name type="scientific">Physcomitrium patens</name>
    <name type="common">Spreading-leaved earth moss</name>
    <name type="synonym">Physcomitrella patens</name>
    <dbReference type="NCBI Taxonomy" id="3218"/>
    <lineage>
        <taxon>Eukaryota</taxon>
        <taxon>Viridiplantae</taxon>
        <taxon>Streptophyta</taxon>
        <taxon>Embryophyta</taxon>
        <taxon>Bryophyta</taxon>
        <taxon>Bryophytina</taxon>
        <taxon>Bryopsida</taxon>
        <taxon>Funariidae</taxon>
        <taxon>Funariales</taxon>
        <taxon>Funariaceae</taxon>
        <taxon>Physcomitrium</taxon>
    </lineage>
</organism>
<accession>A0A7I4CAR6</accession>